<reference evidence="1 2" key="1">
    <citation type="submission" date="2014-11" db="EMBL/GenBank/DDBJ databases">
        <title>Genetic blueprint of the zoonotic pathogen Toxocara canis.</title>
        <authorList>
            <person name="Zhu X.-Q."/>
            <person name="Korhonen P.K."/>
            <person name="Cai H."/>
            <person name="Young N.D."/>
            <person name="Nejsum P."/>
            <person name="von Samson-Himmelstjerna G."/>
            <person name="Boag P.R."/>
            <person name="Tan P."/>
            <person name="Li Q."/>
            <person name="Min J."/>
            <person name="Yang Y."/>
            <person name="Wang X."/>
            <person name="Fang X."/>
            <person name="Hall R.S."/>
            <person name="Hofmann A."/>
            <person name="Sternberg P.W."/>
            <person name="Jex A.R."/>
            <person name="Gasser R.B."/>
        </authorList>
    </citation>
    <scope>NUCLEOTIDE SEQUENCE [LARGE SCALE GENOMIC DNA]</scope>
    <source>
        <strain evidence="1">PN_DK_2014</strain>
    </source>
</reference>
<dbReference type="AlphaFoldDB" id="A0A0B2VT02"/>
<name>A0A0B2VT02_TOXCA</name>
<dbReference type="Proteomes" id="UP000031036">
    <property type="component" value="Unassembled WGS sequence"/>
</dbReference>
<accession>A0A0B2VT02</accession>
<dbReference type="EMBL" id="JPKZ01000959">
    <property type="protein sequence ID" value="KHN84522.1"/>
    <property type="molecule type" value="Genomic_DNA"/>
</dbReference>
<evidence type="ECO:0000313" key="1">
    <source>
        <dbReference type="EMBL" id="KHN84522.1"/>
    </source>
</evidence>
<gene>
    <name evidence="1" type="ORF">Tcan_16504</name>
</gene>
<organism evidence="1 2">
    <name type="scientific">Toxocara canis</name>
    <name type="common">Canine roundworm</name>
    <dbReference type="NCBI Taxonomy" id="6265"/>
    <lineage>
        <taxon>Eukaryota</taxon>
        <taxon>Metazoa</taxon>
        <taxon>Ecdysozoa</taxon>
        <taxon>Nematoda</taxon>
        <taxon>Chromadorea</taxon>
        <taxon>Rhabditida</taxon>
        <taxon>Spirurina</taxon>
        <taxon>Ascaridomorpha</taxon>
        <taxon>Ascaridoidea</taxon>
        <taxon>Toxocaridae</taxon>
        <taxon>Toxocara</taxon>
    </lineage>
</organism>
<keyword evidence="2" id="KW-1185">Reference proteome</keyword>
<sequence length="71" mass="8308">MCQILERIITQEDFVPVREEIEFLLWVIFSLMCTLIELRVKSLVAALIAFIFDISLKSFDSNKTIDTIRNN</sequence>
<comment type="caution">
    <text evidence="1">The sequence shown here is derived from an EMBL/GenBank/DDBJ whole genome shotgun (WGS) entry which is preliminary data.</text>
</comment>
<evidence type="ECO:0000313" key="2">
    <source>
        <dbReference type="Proteomes" id="UP000031036"/>
    </source>
</evidence>
<protein>
    <submittedName>
        <fullName evidence="1">Uncharacterized protein</fullName>
    </submittedName>
</protein>
<proteinExistence type="predicted"/>